<proteinExistence type="predicted"/>
<dbReference type="STRING" id="441620.Mpop_0196"/>
<reference evidence="1 2" key="1">
    <citation type="submission" date="2008-04" db="EMBL/GenBank/DDBJ databases">
        <title>Complete sequence of chromosome of Methylobacterium populi BJ001.</title>
        <authorList>
            <consortium name="US DOE Joint Genome Institute"/>
            <person name="Copeland A."/>
            <person name="Lucas S."/>
            <person name="Lapidus A."/>
            <person name="Glavina del Rio T."/>
            <person name="Dalin E."/>
            <person name="Tice H."/>
            <person name="Bruce D."/>
            <person name="Goodwin L."/>
            <person name="Pitluck S."/>
            <person name="Chertkov O."/>
            <person name="Brettin T."/>
            <person name="Detter J.C."/>
            <person name="Han C."/>
            <person name="Kuske C.R."/>
            <person name="Schmutz J."/>
            <person name="Larimer F."/>
            <person name="Land M."/>
            <person name="Hauser L."/>
            <person name="Kyrpides N."/>
            <person name="Mikhailova N."/>
            <person name="Marx C."/>
            <person name="Richardson P."/>
        </authorList>
    </citation>
    <scope>NUCLEOTIDE SEQUENCE [LARGE SCALE GENOMIC DNA]</scope>
    <source>
        <strain evidence="2">ATCC BAA-705 / NCIMB 13946 / BJ001</strain>
    </source>
</reference>
<accession>B1ZG52</accession>
<dbReference type="HOGENOM" id="CLU_2058640_0_0_5"/>
<dbReference type="AlphaFoldDB" id="B1ZG52"/>
<evidence type="ECO:0000313" key="2">
    <source>
        <dbReference type="Proteomes" id="UP000007136"/>
    </source>
</evidence>
<dbReference type="RefSeq" id="WP_012452148.1">
    <property type="nucleotide sequence ID" value="NC_010725.1"/>
</dbReference>
<dbReference type="EMBL" id="CP001029">
    <property type="protein sequence ID" value="ACB78384.1"/>
    <property type="molecule type" value="Genomic_DNA"/>
</dbReference>
<organism evidence="1 2">
    <name type="scientific">Methylorubrum populi (strain ATCC BAA-705 / NCIMB 13946 / BJ001)</name>
    <name type="common">Methylobacterium populi</name>
    <dbReference type="NCBI Taxonomy" id="441620"/>
    <lineage>
        <taxon>Bacteria</taxon>
        <taxon>Pseudomonadati</taxon>
        <taxon>Pseudomonadota</taxon>
        <taxon>Alphaproteobacteria</taxon>
        <taxon>Hyphomicrobiales</taxon>
        <taxon>Methylobacteriaceae</taxon>
        <taxon>Methylorubrum</taxon>
    </lineage>
</organism>
<dbReference type="KEGG" id="mpo:Mpop_0196"/>
<dbReference type="Proteomes" id="UP000007136">
    <property type="component" value="Chromosome"/>
</dbReference>
<name>B1ZG52_METPB</name>
<protein>
    <submittedName>
        <fullName evidence="1">Uncharacterized protein</fullName>
    </submittedName>
</protein>
<gene>
    <name evidence="1" type="ordered locus">Mpop_0196</name>
</gene>
<evidence type="ECO:0000313" key="1">
    <source>
        <dbReference type="EMBL" id="ACB78384.1"/>
    </source>
</evidence>
<sequence>MTLSSKPPRREPKVDLSGLSDHQVLVRQGVVTLGELAFGPRWQSDLAAALSEEAGRRVGQAQVSHWFLGVRPVPEAMIEPLQRLAVRVADDLVRRADRIRADWVAAPQEDLDALPGPRD</sequence>
<dbReference type="OrthoDB" id="8021286at2"/>